<dbReference type="Proteomes" id="UP000183002">
    <property type="component" value="Unassembled WGS sequence"/>
</dbReference>
<dbReference type="Gene3D" id="1.10.3290.10">
    <property type="entry name" value="Fido-like domain"/>
    <property type="match status" value="1"/>
</dbReference>
<protein>
    <submittedName>
        <fullName evidence="2">Fic/DOC family protein</fullName>
    </submittedName>
</protein>
<dbReference type="RefSeq" id="WP_050518132.1">
    <property type="nucleotide sequence ID" value="NZ_FOCO01000013.1"/>
</dbReference>
<dbReference type="STRING" id="1077947.SAMN05216227_10131"/>
<keyword evidence="3" id="KW-1185">Reference proteome</keyword>
<dbReference type="Pfam" id="PF02661">
    <property type="entry name" value="Fic"/>
    <property type="match status" value="1"/>
</dbReference>
<dbReference type="PROSITE" id="PS51459">
    <property type="entry name" value="FIDO"/>
    <property type="match status" value="1"/>
</dbReference>
<name>A0A1H8G511_9RHOB</name>
<evidence type="ECO:0000313" key="3">
    <source>
        <dbReference type="Proteomes" id="UP000183002"/>
    </source>
</evidence>
<evidence type="ECO:0000313" key="2">
    <source>
        <dbReference type="EMBL" id="SEN39103.1"/>
    </source>
</evidence>
<sequence>MARDTGSSEPGTAAGRAASIRRTATRLNAAAIALLTNRCTTAEAAFRTLPTPQLWPLMGDPRTLHRQLYGGLFADQVVGAYRGSPAPLLQTPRRIVVTRVMAPGLRRNDPCAPPSAVGPAMQQLCDDIAKFWHMPPTALLPHLCDMTHRMFWIHPFLDGNGHVWRLTMIALARRTDLSVTPQWQVANRPYGPGFGLGLQRYSVPSRPPCQ</sequence>
<feature type="domain" description="Fido" evidence="1">
    <location>
        <begin position="56"/>
        <end position="210"/>
    </location>
</feature>
<evidence type="ECO:0000259" key="1">
    <source>
        <dbReference type="PROSITE" id="PS51459"/>
    </source>
</evidence>
<dbReference type="AlphaFoldDB" id="A0A1H8G511"/>
<reference evidence="2 3" key="1">
    <citation type="submission" date="2016-10" db="EMBL/GenBank/DDBJ databases">
        <authorList>
            <person name="de Groot N.N."/>
        </authorList>
    </citation>
    <scope>NUCLEOTIDE SEQUENCE [LARGE SCALE GENOMIC DNA]</scope>
    <source>
        <strain evidence="2 3">CGMCC 1.10836</strain>
    </source>
</reference>
<proteinExistence type="predicted"/>
<dbReference type="InterPro" id="IPR003812">
    <property type="entry name" value="Fido"/>
</dbReference>
<gene>
    <name evidence="2" type="ORF">SAMN05216227_10131</name>
</gene>
<dbReference type="OrthoDB" id="9813719at2"/>
<dbReference type="InterPro" id="IPR036597">
    <property type="entry name" value="Fido-like_dom_sf"/>
</dbReference>
<dbReference type="EMBL" id="FOCO01000013">
    <property type="protein sequence ID" value="SEN39103.1"/>
    <property type="molecule type" value="Genomic_DNA"/>
</dbReference>
<dbReference type="SUPFAM" id="SSF140931">
    <property type="entry name" value="Fic-like"/>
    <property type="match status" value="1"/>
</dbReference>
<accession>A0A1H8G511</accession>
<organism evidence="2 3">
    <name type="scientific">Pseudorhodobacter antarcticus</name>
    <dbReference type="NCBI Taxonomy" id="1077947"/>
    <lineage>
        <taxon>Bacteria</taxon>
        <taxon>Pseudomonadati</taxon>
        <taxon>Pseudomonadota</taxon>
        <taxon>Alphaproteobacteria</taxon>
        <taxon>Rhodobacterales</taxon>
        <taxon>Paracoccaceae</taxon>
        <taxon>Pseudorhodobacter</taxon>
    </lineage>
</organism>